<evidence type="ECO:0000259" key="2">
    <source>
        <dbReference type="Pfam" id="PF22932"/>
    </source>
</evidence>
<dbReference type="PANTHER" id="PTHR31205:SF26">
    <property type="entry name" value="DUF569 DOMAIN-CONTAINING PROTEIN"/>
    <property type="match status" value="1"/>
</dbReference>
<dbReference type="InterPro" id="IPR007679">
    <property type="entry name" value="DUF569"/>
</dbReference>
<dbReference type="PANTHER" id="PTHR31205">
    <property type="entry name" value="ACTIN CROSS-LINKING PROTEIN (DUF569)"/>
    <property type="match status" value="1"/>
</dbReference>
<dbReference type="PaxDb" id="4577-GRMZM2G141303_P01"/>
<dbReference type="EMBL" id="CM000785">
    <property type="protein sequence ID" value="AQL01910.1"/>
    <property type="molecule type" value="Genomic_DNA"/>
</dbReference>
<accession>A0A1D6NUU2</accession>
<feature type="domain" description="DUF569" evidence="2">
    <location>
        <begin position="165"/>
        <end position="242"/>
    </location>
</feature>
<evidence type="ECO:0000259" key="1">
    <source>
        <dbReference type="Pfam" id="PF04601"/>
    </source>
</evidence>
<dbReference type="AlphaFoldDB" id="A0A1D6NUU2"/>
<dbReference type="Pfam" id="PF04601">
    <property type="entry name" value="DUF569"/>
    <property type="match status" value="1"/>
</dbReference>
<reference evidence="3" key="1">
    <citation type="submission" date="2015-12" db="EMBL/GenBank/DDBJ databases">
        <title>Update maize B73 reference genome by single molecule sequencing technologies.</title>
        <authorList>
            <consortium name="Maize Genome Sequencing Project"/>
            <person name="Ware D."/>
        </authorList>
    </citation>
    <scope>NUCLEOTIDE SEQUENCE</scope>
    <source>
        <tissue evidence="3">Seedling</tissue>
    </source>
</reference>
<dbReference type="Pfam" id="PF22932">
    <property type="entry name" value="Ubiq_DUF_assoc"/>
    <property type="match status" value="1"/>
</dbReference>
<dbReference type="SUPFAM" id="SSF50405">
    <property type="entry name" value="Actin-crosslinking proteins"/>
    <property type="match status" value="1"/>
</dbReference>
<dbReference type="InParanoid" id="A0A1D6NUU2"/>
<proteinExistence type="predicted"/>
<protein>
    <submittedName>
        <fullName evidence="3">Uncharacterized protein</fullName>
    </submittedName>
</protein>
<sequence>MECFPDQALVRLRSLVHDTYLHAENDGVGVSMNPHRAYLHTAWWVHRVRRDDRDYILLHSAAYGRYLALSRETETSRIYTGHHANLTVQSDYEATEQDDVLWEADTVTNVIVVMLHASHRDRLLSVSPSNTSAFRYALVVDSAYRVSCGSAAFWEQHATFRVLWRRIFYMRADNYGNIDSRSRRSYDLFSDSLWRLRDDLGRLLNEPIHRITLCTRAGSQGRLTPLIIDLPSNRHDMEIIVLTTMSPVDQTMTIKTLALILIVYTIAHMLTPAPVL</sequence>
<feature type="domain" description="DUF569" evidence="1">
    <location>
        <begin position="1"/>
        <end position="103"/>
    </location>
</feature>
<dbReference type="ExpressionAtlas" id="A0A1D6NUU2">
    <property type="expression patterns" value="baseline"/>
</dbReference>
<name>A0A1D6NUU2_MAIZE</name>
<evidence type="ECO:0000313" key="3">
    <source>
        <dbReference type="EMBL" id="AQL01910.1"/>
    </source>
</evidence>
<gene>
    <name evidence="3" type="ORF">ZEAMMB73_Zm00001d045260</name>
</gene>
<organism evidence="3">
    <name type="scientific">Zea mays</name>
    <name type="common">Maize</name>
    <dbReference type="NCBI Taxonomy" id="4577"/>
    <lineage>
        <taxon>Eukaryota</taxon>
        <taxon>Viridiplantae</taxon>
        <taxon>Streptophyta</taxon>
        <taxon>Embryophyta</taxon>
        <taxon>Tracheophyta</taxon>
        <taxon>Spermatophyta</taxon>
        <taxon>Magnoliopsida</taxon>
        <taxon>Liliopsida</taxon>
        <taxon>Poales</taxon>
        <taxon>Poaceae</taxon>
        <taxon>PACMAD clade</taxon>
        <taxon>Panicoideae</taxon>
        <taxon>Andropogonodae</taxon>
        <taxon>Andropogoneae</taxon>
        <taxon>Tripsacinae</taxon>
        <taxon>Zea</taxon>
    </lineage>
</organism>
<dbReference type="STRING" id="4577.A0A1D6NUU2"/>
<dbReference type="InterPro" id="IPR008999">
    <property type="entry name" value="Actin-crosslinking"/>
</dbReference>
<dbReference type="InterPro" id="IPR054726">
    <property type="entry name" value="Ubiq_DUF569-assoc"/>
</dbReference>